<dbReference type="CDD" id="cd14789">
    <property type="entry name" value="Tiki"/>
    <property type="match status" value="1"/>
</dbReference>
<dbReference type="EMBL" id="CP031769">
    <property type="protein sequence ID" value="AXR07104.1"/>
    <property type="molecule type" value="Genomic_DNA"/>
</dbReference>
<name>A0A346NNJ7_9ALTE</name>
<sequence>MRKIFSSLVVLLLTSQAQAASVWQVTKGDNTLYLGGTLHILSPQDYPLPAAYEKAYQQADTLVFETDMQTVSSPAFGQKMLQQNSYQAPHTIANDLSADTYQLLTAYMNARSLPVDTLIHLKPAMLGLTLTMIEFQREGLTSQGVDAYFFSTAIGEEKTIDWFETPDEQLAFISAMAQGQENAFIRYTLEDIKELSSVLEPMKQQWRKGDMEALHETAMGDVAQQYPEVYDDLLVNRNKNWLPKIEAMMATDEIELILVGTLHMPGKEGVLALLEEKGYTLTQLN</sequence>
<accession>A0A346NNJ7</accession>
<feature type="signal peptide" evidence="1">
    <location>
        <begin position="1"/>
        <end position="19"/>
    </location>
</feature>
<dbReference type="InterPro" id="IPR002816">
    <property type="entry name" value="TraB/PrgY/GumN_fam"/>
</dbReference>
<organism evidence="2 3">
    <name type="scientific">Salinimonas sediminis</name>
    <dbReference type="NCBI Taxonomy" id="2303538"/>
    <lineage>
        <taxon>Bacteria</taxon>
        <taxon>Pseudomonadati</taxon>
        <taxon>Pseudomonadota</taxon>
        <taxon>Gammaproteobacteria</taxon>
        <taxon>Alteromonadales</taxon>
        <taxon>Alteromonadaceae</taxon>
        <taxon>Alteromonas/Salinimonas group</taxon>
        <taxon>Salinimonas</taxon>
    </lineage>
</organism>
<dbReference type="RefSeq" id="WP_117317244.1">
    <property type="nucleotide sequence ID" value="NZ_CP031769.1"/>
</dbReference>
<keyword evidence="1" id="KW-0732">Signal</keyword>
<keyword evidence="3" id="KW-1185">Reference proteome</keyword>
<dbReference type="Pfam" id="PF01963">
    <property type="entry name" value="TraB_PrgY_gumN"/>
    <property type="match status" value="1"/>
</dbReference>
<dbReference type="InterPro" id="IPR047111">
    <property type="entry name" value="YbaP-like"/>
</dbReference>
<feature type="chain" id="PRO_5016591562" evidence="1">
    <location>
        <begin position="20"/>
        <end position="285"/>
    </location>
</feature>
<dbReference type="AlphaFoldDB" id="A0A346NNJ7"/>
<proteinExistence type="predicted"/>
<evidence type="ECO:0000313" key="3">
    <source>
        <dbReference type="Proteomes" id="UP000262073"/>
    </source>
</evidence>
<dbReference type="OrthoDB" id="357294at2"/>
<protein>
    <submittedName>
        <fullName evidence="2">TraB/GumN family protein</fullName>
    </submittedName>
</protein>
<reference evidence="2 3" key="1">
    <citation type="submission" date="2018-08" db="EMBL/GenBank/DDBJ databases">
        <title>Salinimonas sediminis sp. nov., a piezophilic bacterium isolated from a deep-sea sediment sample from the New Britain Trench.</title>
        <authorList>
            <person name="Cao J."/>
        </authorList>
    </citation>
    <scope>NUCLEOTIDE SEQUENCE [LARGE SCALE GENOMIC DNA]</scope>
    <source>
        <strain evidence="2 3">N102</strain>
    </source>
</reference>
<dbReference type="Proteomes" id="UP000262073">
    <property type="component" value="Chromosome"/>
</dbReference>
<evidence type="ECO:0000256" key="1">
    <source>
        <dbReference type="SAM" id="SignalP"/>
    </source>
</evidence>
<dbReference type="KEGG" id="salm:D0Y50_12535"/>
<evidence type="ECO:0000313" key="2">
    <source>
        <dbReference type="EMBL" id="AXR07104.1"/>
    </source>
</evidence>
<gene>
    <name evidence="2" type="ORF">D0Y50_12535</name>
</gene>
<dbReference type="PANTHER" id="PTHR40590:SF1">
    <property type="entry name" value="CYTOPLASMIC PROTEIN"/>
    <property type="match status" value="1"/>
</dbReference>
<dbReference type="PANTHER" id="PTHR40590">
    <property type="entry name" value="CYTOPLASMIC PROTEIN-RELATED"/>
    <property type="match status" value="1"/>
</dbReference>